<organism evidence="2">
    <name type="scientific">Siphoviridae sp. ctgmM3</name>
    <dbReference type="NCBI Taxonomy" id="2827912"/>
    <lineage>
        <taxon>Viruses</taxon>
        <taxon>Duplodnaviria</taxon>
        <taxon>Heunggongvirae</taxon>
        <taxon>Uroviricota</taxon>
        <taxon>Caudoviricetes</taxon>
    </lineage>
</organism>
<protein>
    <recommendedName>
        <fullName evidence="3">rRNA biogenesis protein rrp5</fullName>
    </recommendedName>
</protein>
<evidence type="ECO:0000313" key="2">
    <source>
        <dbReference type="EMBL" id="DAF63454.1"/>
    </source>
</evidence>
<evidence type="ECO:0000256" key="1">
    <source>
        <dbReference type="SAM" id="MobiDB-lite"/>
    </source>
</evidence>
<sequence length="115" mass="12680">MSRVKLLLDVVGDMRSLADSIQAVCDAMESESLTDNGGEQETVKEKTEETKEEVKKEEKKSPNLTLEKVRAVLAEKSRAGGTSEVRAIIQKFGAKRLSEIDPKDYAAILKEAEVL</sequence>
<feature type="compositionally biased region" description="Basic and acidic residues" evidence="1">
    <location>
        <begin position="41"/>
        <end position="61"/>
    </location>
</feature>
<proteinExistence type="predicted"/>
<evidence type="ECO:0008006" key="3">
    <source>
        <dbReference type="Google" id="ProtNLM"/>
    </source>
</evidence>
<name>A0A8S5TJI6_9CAUD</name>
<accession>A0A8S5TJI6</accession>
<reference evidence="2" key="1">
    <citation type="journal article" date="2021" name="Proc. Natl. Acad. Sci. U.S.A.">
        <title>A Catalog of Tens of Thousands of Viruses from Human Metagenomes Reveals Hidden Associations with Chronic Diseases.</title>
        <authorList>
            <person name="Tisza M.J."/>
            <person name="Buck C.B."/>
        </authorList>
    </citation>
    <scope>NUCLEOTIDE SEQUENCE</scope>
    <source>
        <strain evidence="2">CtgmM3</strain>
    </source>
</reference>
<feature type="region of interest" description="Disordered" evidence="1">
    <location>
        <begin position="29"/>
        <end position="61"/>
    </location>
</feature>
<dbReference type="EMBL" id="BK032840">
    <property type="protein sequence ID" value="DAF63454.1"/>
    <property type="molecule type" value="Genomic_DNA"/>
</dbReference>